<sequence>MKEKQVHVLIGCADARDLNQIQLDAIDHITKQFRNERGIDVEMHVIRAAGSFVTPDVVMDIKRTFEQAQRNTTDLNVPIHYFVHIQTHGHLTEDSNDSYVSHVHDLKIVDGSPLNCGMLGASAVGVEIERMIVDEKPEIEVRGKRIRIYNDTKIKLLLSEVYAYDGYLAGDWITSIDLLRTHPRHQRTVLERAIEHDAELKMLDIHITCGIMDYAIHALIRVDDGEPEVEFWDSVQAYIRKHVKSDRNAKDLLIAQSQKQKPLAGLLSMSDPRQASRISAANYYMTLKGIAHNGDYLPNTLFNMTGTSFDIPHTPFGPYVIAGFFFAVKHLNLTDQMVMGYDVHQTGRIVQKIKNDPLMNMIVQKFNVNLIPINQIDVAGKG</sequence>
<evidence type="ECO:0000313" key="1">
    <source>
        <dbReference type="EMBL" id="MBT1696366.1"/>
    </source>
</evidence>
<organism evidence="1 2">
    <name type="scientific">Chryseosolibacter histidini</name>
    <dbReference type="NCBI Taxonomy" id="2782349"/>
    <lineage>
        <taxon>Bacteria</taxon>
        <taxon>Pseudomonadati</taxon>
        <taxon>Bacteroidota</taxon>
        <taxon>Cytophagia</taxon>
        <taxon>Cytophagales</taxon>
        <taxon>Chryseotaleaceae</taxon>
        <taxon>Chryseosolibacter</taxon>
    </lineage>
</organism>
<reference evidence="1 2" key="1">
    <citation type="submission" date="2021-05" db="EMBL/GenBank/DDBJ databases">
        <title>A Polyphasic approach of four new species of the genus Ohtaekwangia: Ohtaekwangia histidinii sp. nov., Ohtaekwangia cretensis sp. nov., Ohtaekwangia indiensis sp. nov., Ohtaekwangia reichenbachii sp. nov. from diverse environment.</title>
        <authorList>
            <person name="Octaviana S."/>
        </authorList>
    </citation>
    <scope>NUCLEOTIDE SEQUENCE [LARGE SCALE GENOMIC DNA]</scope>
    <source>
        <strain evidence="1 2">PWU4</strain>
    </source>
</reference>
<name>A0AAP2GHS4_9BACT</name>
<keyword evidence="2" id="KW-1185">Reference proteome</keyword>
<dbReference type="RefSeq" id="WP_254161627.1">
    <property type="nucleotide sequence ID" value="NZ_JAHESF010000004.1"/>
</dbReference>
<dbReference type="Proteomes" id="UP001319200">
    <property type="component" value="Unassembled WGS sequence"/>
</dbReference>
<evidence type="ECO:0000313" key="2">
    <source>
        <dbReference type="Proteomes" id="UP001319200"/>
    </source>
</evidence>
<dbReference type="EMBL" id="JAHESF010000004">
    <property type="protein sequence ID" value="MBT1696366.1"/>
    <property type="molecule type" value="Genomic_DNA"/>
</dbReference>
<accession>A0AAP2GHS4</accession>
<dbReference type="AlphaFoldDB" id="A0AAP2GHS4"/>
<proteinExistence type="predicted"/>
<protein>
    <submittedName>
        <fullName evidence="1">Uncharacterized protein</fullName>
    </submittedName>
</protein>
<comment type="caution">
    <text evidence="1">The sequence shown here is derived from an EMBL/GenBank/DDBJ whole genome shotgun (WGS) entry which is preliminary data.</text>
</comment>
<gene>
    <name evidence="1" type="ORF">KK083_05735</name>
</gene>